<dbReference type="SMART" id="SM00355">
    <property type="entry name" value="ZnF_C2H2"/>
    <property type="match status" value="3"/>
</dbReference>
<dbReference type="GO" id="GO:0000978">
    <property type="term" value="F:RNA polymerase II cis-regulatory region sequence-specific DNA binding"/>
    <property type="evidence" value="ECO:0007669"/>
    <property type="project" value="TreeGrafter"/>
</dbReference>
<keyword evidence="2" id="KW-0479">Metal-binding</keyword>
<gene>
    <name evidence="7" type="ORF">LSH36_102g05005</name>
</gene>
<accession>A0AAD9NBL2</accession>
<evidence type="ECO:0000256" key="4">
    <source>
        <dbReference type="ARBA" id="ARBA00022833"/>
    </source>
</evidence>
<dbReference type="Pfam" id="PF24056">
    <property type="entry name" value="zf-C2H2_ZFHX3"/>
    <property type="match status" value="1"/>
</dbReference>
<keyword evidence="3" id="KW-0677">Repeat</keyword>
<evidence type="ECO:0000256" key="5">
    <source>
        <dbReference type="PROSITE-ProRule" id="PRU00042"/>
    </source>
</evidence>
<dbReference type="GO" id="GO:0008270">
    <property type="term" value="F:zinc ion binding"/>
    <property type="evidence" value="ECO:0007669"/>
    <property type="project" value="UniProtKB-KW"/>
</dbReference>
<dbReference type="PANTHER" id="PTHR45891:SF3">
    <property type="entry name" value="ZINC FINGER PROTEIN 2"/>
    <property type="match status" value="1"/>
</dbReference>
<dbReference type="EMBL" id="JAODUP010000102">
    <property type="protein sequence ID" value="KAK2162191.1"/>
    <property type="molecule type" value="Genomic_DNA"/>
</dbReference>
<dbReference type="InterPro" id="IPR013087">
    <property type="entry name" value="Znf_C2H2_type"/>
</dbReference>
<protein>
    <recommendedName>
        <fullName evidence="6">C2H2-type domain-containing protein</fullName>
    </recommendedName>
</protein>
<keyword evidence="4" id="KW-0862">Zinc</keyword>
<dbReference type="GO" id="GO:0005634">
    <property type="term" value="C:nucleus"/>
    <property type="evidence" value="ECO:0007669"/>
    <property type="project" value="UniProtKB-SubCell"/>
</dbReference>
<dbReference type="Proteomes" id="UP001208570">
    <property type="component" value="Unassembled WGS sequence"/>
</dbReference>
<comment type="caution">
    <text evidence="7">The sequence shown here is derived from an EMBL/GenBank/DDBJ whole genome shotgun (WGS) entry which is preliminary data.</text>
</comment>
<keyword evidence="8" id="KW-1185">Reference proteome</keyword>
<dbReference type="InterPro" id="IPR051968">
    <property type="entry name" value="ZnFinger_Homeobox_TR"/>
</dbReference>
<evidence type="ECO:0000313" key="8">
    <source>
        <dbReference type="Proteomes" id="UP001208570"/>
    </source>
</evidence>
<organism evidence="7 8">
    <name type="scientific">Paralvinella palmiformis</name>
    <dbReference type="NCBI Taxonomy" id="53620"/>
    <lineage>
        <taxon>Eukaryota</taxon>
        <taxon>Metazoa</taxon>
        <taxon>Spiralia</taxon>
        <taxon>Lophotrochozoa</taxon>
        <taxon>Annelida</taxon>
        <taxon>Polychaeta</taxon>
        <taxon>Sedentaria</taxon>
        <taxon>Canalipalpata</taxon>
        <taxon>Terebellida</taxon>
        <taxon>Terebelliformia</taxon>
        <taxon>Alvinellidae</taxon>
        <taxon>Paralvinella</taxon>
    </lineage>
</organism>
<evidence type="ECO:0000259" key="6">
    <source>
        <dbReference type="PROSITE" id="PS50157"/>
    </source>
</evidence>
<dbReference type="AlphaFoldDB" id="A0AAD9NBL2"/>
<reference evidence="7" key="1">
    <citation type="journal article" date="2023" name="Mol. Biol. Evol.">
        <title>Third-Generation Sequencing Reveals the Adaptive Role of the Epigenome in Three Deep-Sea Polychaetes.</title>
        <authorList>
            <person name="Perez M."/>
            <person name="Aroh O."/>
            <person name="Sun Y."/>
            <person name="Lan Y."/>
            <person name="Juniper S.K."/>
            <person name="Young C.R."/>
            <person name="Angers B."/>
            <person name="Qian P.Y."/>
        </authorList>
    </citation>
    <scope>NUCLEOTIDE SEQUENCE</scope>
    <source>
        <strain evidence="7">P08H-3</strain>
    </source>
</reference>
<name>A0AAD9NBL2_9ANNE</name>
<proteinExistence type="predicted"/>
<comment type="subcellular location">
    <subcellularLocation>
        <location evidence="1">Nucleus</location>
    </subcellularLocation>
</comment>
<feature type="domain" description="C2H2-type" evidence="6">
    <location>
        <begin position="128"/>
        <end position="157"/>
    </location>
</feature>
<dbReference type="PANTHER" id="PTHR45891">
    <property type="entry name" value="ZINC FINGER HOMEOBOX PROTEIN"/>
    <property type="match status" value="1"/>
</dbReference>
<evidence type="ECO:0000313" key="7">
    <source>
        <dbReference type="EMBL" id="KAK2162191.1"/>
    </source>
</evidence>
<dbReference type="PROSITE" id="PS50157">
    <property type="entry name" value="ZINC_FINGER_C2H2_2"/>
    <property type="match status" value="1"/>
</dbReference>
<evidence type="ECO:0000256" key="2">
    <source>
        <dbReference type="ARBA" id="ARBA00022723"/>
    </source>
</evidence>
<evidence type="ECO:0000256" key="3">
    <source>
        <dbReference type="ARBA" id="ARBA00022737"/>
    </source>
</evidence>
<sequence>MQLDRSKVIGEHDDSTTMVGGTYMCNLCQYKTNLKANFQLHCKTDKHLQRLQLVNHIREGGPSNEWRLKYMSAGNPIQVRCNACDYYTNSVHKLQLHRTNPRHETNAQLFHHLQTRETCLPPEALRYFTCTLCGYNTRTKINLIQHIHGMSHMRNESLRVIQLKEQGKEHEYVIENIFQVKEYTEKDLIKFDESEIVWACITELVHDSVRLQCSTGHLQVDPVSVGVDI</sequence>
<dbReference type="GO" id="GO:0000981">
    <property type="term" value="F:DNA-binding transcription factor activity, RNA polymerase II-specific"/>
    <property type="evidence" value="ECO:0007669"/>
    <property type="project" value="TreeGrafter"/>
</dbReference>
<keyword evidence="5" id="KW-0863">Zinc-finger</keyword>
<evidence type="ECO:0000256" key="1">
    <source>
        <dbReference type="ARBA" id="ARBA00004123"/>
    </source>
</evidence>